<sequence length="151" mass="16864">MNEVPVSSHKYEIVRNLAEKIINENLREGCELLTKINCEVLSGVFSRILCQLEASMSKSRIVVVHGDAEVGLGHGRRRNRVLGAFWSFQEGARNVFFGDGGDGSASFNWVVFLSLCYRFYSTHYPEDDPYSLLCNSSVSGFLTSCPQETSI</sequence>
<name>A0A9Q0KUM4_9MAGN</name>
<comment type="caution">
    <text evidence="1">The sequence shown here is derived from an EMBL/GenBank/DDBJ whole genome shotgun (WGS) entry which is preliminary data.</text>
</comment>
<evidence type="ECO:0000313" key="2">
    <source>
        <dbReference type="Proteomes" id="UP001141806"/>
    </source>
</evidence>
<evidence type="ECO:0000313" key="1">
    <source>
        <dbReference type="EMBL" id="KAJ4976596.1"/>
    </source>
</evidence>
<dbReference type="Proteomes" id="UP001141806">
    <property type="component" value="Unassembled WGS sequence"/>
</dbReference>
<proteinExistence type="predicted"/>
<organism evidence="1 2">
    <name type="scientific">Protea cynaroides</name>
    <dbReference type="NCBI Taxonomy" id="273540"/>
    <lineage>
        <taxon>Eukaryota</taxon>
        <taxon>Viridiplantae</taxon>
        <taxon>Streptophyta</taxon>
        <taxon>Embryophyta</taxon>
        <taxon>Tracheophyta</taxon>
        <taxon>Spermatophyta</taxon>
        <taxon>Magnoliopsida</taxon>
        <taxon>Proteales</taxon>
        <taxon>Proteaceae</taxon>
        <taxon>Protea</taxon>
    </lineage>
</organism>
<dbReference type="OrthoDB" id="1991641at2759"/>
<accession>A0A9Q0KUM4</accession>
<dbReference type="AlphaFoldDB" id="A0A9Q0KUM4"/>
<gene>
    <name evidence="1" type="ORF">NE237_001702</name>
</gene>
<keyword evidence="2" id="KW-1185">Reference proteome</keyword>
<protein>
    <submittedName>
        <fullName evidence="1">Uncharacterized protein</fullName>
    </submittedName>
</protein>
<dbReference type="EMBL" id="JAMYWD010000003">
    <property type="protein sequence ID" value="KAJ4976596.1"/>
    <property type="molecule type" value="Genomic_DNA"/>
</dbReference>
<reference evidence="1" key="1">
    <citation type="journal article" date="2023" name="Plant J.">
        <title>The genome of the king protea, Protea cynaroides.</title>
        <authorList>
            <person name="Chang J."/>
            <person name="Duong T.A."/>
            <person name="Schoeman C."/>
            <person name="Ma X."/>
            <person name="Roodt D."/>
            <person name="Barker N."/>
            <person name="Li Z."/>
            <person name="Van de Peer Y."/>
            <person name="Mizrachi E."/>
        </authorList>
    </citation>
    <scope>NUCLEOTIDE SEQUENCE</scope>
    <source>
        <tissue evidence="1">Young leaves</tissue>
    </source>
</reference>